<dbReference type="SUPFAM" id="SSF140319">
    <property type="entry name" value="IscX-like"/>
    <property type="match status" value="1"/>
</dbReference>
<accession>A0A4Q1S8W2</accession>
<dbReference type="NCBIfam" id="TIGR03412">
    <property type="entry name" value="iscX_yfhJ"/>
    <property type="match status" value="1"/>
</dbReference>
<evidence type="ECO:0000313" key="2">
    <source>
        <dbReference type="Proteomes" id="UP000290253"/>
    </source>
</evidence>
<dbReference type="PIRSF" id="PIRSF039003">
    <property type="entry name" value="IscX"/>
    <property type="match status" value="1"/>
</dbReference>
<dbReference type="OrthoDB" id="9800346at2"/>
<keyword evidence="2" id="KW-1185">Reference proteome</keyword>
<reference evidence="1 2" key="1">
    <citation type="journal article" date="2016" name="Int. J. Syst. Evol. Microbiol.">
        <title>Acidipila dinghuensis sp. nov., an acidobacterium isolated from forest soil.</title>
        <authorList>
            <person name="Jiang Y.W."/>
            <person name="Wang J."/>
            <person name="Chen M.H."/>
            <person name="Lv Y.Y."/>
            <person name="Qiu L.H."/>
        </authorList>
    </citation>
    <scope>NUCLEOTIDE SEQUENCE [LARGE SCALE GENOMIC DNA]</scope>
    <source>
        <strain evidence="1 2">DHOF10</strain>
    </source>
</reference>
<name>A0A4Q1S8W2_9BACT</name>
<dbReference type="GO" id="GO:0016226">
    <property type="term" value="P:iron-sulfur cluster assembly"/>
    <property type="evidence" value="ECO:0007669"/>
    <property type="project" value="InterPro"/>
</dbReference>
<dbReference type="InterPro" id="IPR036762">
    <property type="entry name" value="IscX-like_sf"/>
</dbReference>
<dbReference type="Pfam" id="PF04384">
    <property type="entry name" value="Fe-S_assembly"/>
    <property type="match status" value="1"/>
</dbReference>
<protein>
    <submittedName>
        <fullName evidence="1">Fe-S assembly protein IscX</fullName>
    </submittedName>
</protein>
<dbReference type="AlphaFoldDB" id="A0A4Q1S8W2"/>
<gene>
    <name evidence="1" type="primary">iscX</name>
    <name evidence="1" type="ORF">ESZ00_18430</name>
</gene>
<comment type="caution">
    <text evidence="1">The sequence shown here is derived from an EMBL/GenBank/DDBJ whole genome shotgun (WGS) entry which is preliminary data.</text>
</comment>
<proteinExistence type="predicted"/>
<dbReference type="GO" id="GO:0008198">
    <property type="term" value="F:ferrous iron binding"/>
    <property type="evidence" value="ECO:0007669"/>
    <property type="project" value="TreeGrafter"/>
</dbReference>
<dbReference type="Gene3D" id="1.10.10.600">
    <property type="entry name" value="IscX-like"/>
    <property type="match status" value="1"/>
</dbReference>
<dbReference type="PANTHER" id="PTHR37532:SF1">
    <property type="entry name" value="PROTEIN ISCX"/>
    <property type="match status" value="1"/>
</dbReference>
<dbReference type="RefSeq" id="WP_129209872.1">
    <property type="nucleotide sequence ID" value="NZ_BMGU01000002.1"/>
</dbReference>
<dbReference type="InterPro" id="IPR007479">
    <property type="entry name" value="ISC_FeS_clus_asmbl_IscsX"/>
</dbReference>
<sequence length="72" mass="8365">MPREIMWTDAEEIGIQLQEKYPELDPLTVRFTDLHKYVTGLEGFADDPTKSNEGKLEAIQMAWYEEFKDAAN</sequence>
<organism evidence="1 2">
    <name type="scientific">Silvibacterium dinghuense</name>
    <dbReference type="NCBI Taxonomy" id="1560006"/>
    <lineage>
        <taxon>Bacteria</taxon>
        <taxon>Pseudomonadati</taxon>
        <taxon>Acidobacteriota</taxon>
        <taxon>Terriglobia</taxon>
        <taxon>Terriglobales</taxon>
        <taxon>Acidobacteriaceae</taxon>
        <taxon>Silvibacterium</taxon>
    </lineage>
</organism>
<dbReference type="Proteomes" id="UP000290253">
    <property type="component" value="Unassembled WGS sequence"/>
</dbReference>
<dbReference type="GO" id="GO:0005829">
    <property type="term" value="C:cytosol"/>
    <property type="evidence" value="ECO:0007669"/>
    <property type="project" value="TreeGrafter"/>
</dbReference>
<evidence type="ECO:0000313" key="1">
    <source>
        <dbReference type="EMBL" id="RXS93329.1"/>
    </source>
</evidence>
<dbReference type="PANTHER" id="PTHR37532">
    <property type="entry name" value="PROTEIN ISCX"/>
    <property type="match status" value="1"/>
</dbReference>
<dbReference type="EMBL" id="SDMK01000005">
    <property type="protein sequence ID" value="RXS93329.1"/>
    <property type="molecule type" value="Genomic_DNA"/>
</dbReference>